<dbReference type="InterPro" id="IPR001387">
    <property type="entry name" value="Cro/C1-type_HTH"/>
</dbReference>
<dbReference type="AlphaFoldDB" id="A0AAU7V8V6"/>
<dbReference type="RefSeq" id="WP_350258286.1">
    <property type="nucleotide sequence ID" value="NZ_CP138335.1"/>
</dbReference>
<organism evidence="5">
    <name type="scientific">Scrofimicrobium appendicitidis</name>
    <dbReference type="NCBI Taxonomy" id="3079930"/>
    <lineage>
        <taxon>Bacteria</taxon>
        <taxon>Bacillati</taxon>
        <taxon>Actinomycetota</taxon>
        <taxon>Actinomycetes</taxon>
        <taxon>Actinomycetales</taxon>
        <taxon>Actinomycetaceae</taxon>
        <taxon>Scrofimicrobium</taxon>
    </lineage>
</organism>
<dbReference type="SMART" id="SM00530">
    <property type="entry name" value="HTH_XRE"/>
    <property type="match status" value="1"/>
</dbReference>
<protein>
    <submittedName>
        <fullName evidence="5">Helix-turn-helix transcriptional regulator</fullName>
    </submittedName>
</protein>
<dbReference type="GO" id="GO:0003677">
    <property type="term" value="F:DNA binding"/>
    <property type="evidence" value="ECO:0007669"/>
    <property type="project" value="UniProtKB-KW"/>
</dbReference>
<dbReference type="InterPro" id="IPR010982">
    <property type="entry name" value="Lambda_DNA-bd_dom_sf"/>
</dbReference>
<gene>
    <name evidence="5" type="ORF">SAC06_00565</name>
</gene>
<dbReference type="CDD" id="cd00093">
    <property type="entry name" value="HTH_XRE"/>
    <property type="match status" value="1"/>
</dbReference>
<proteinExistence type="predicted"/>
<sequence>MSVTRLQRAFGKNFRSHRQQLGLSQERFAEMLGVHRTYLGGIERGERNLSLQSIEYYCSRLGLDPLTMLTPVEDEQAQPDPKL</sequence>
<dbReference type="Pfam" id="PF01381">
    <property type="entry name" value="HTH_3"/>
    <property type="match status" value="1"/>
</dbReference>
<dbReference type="InterPro" id="IPR050807">
    <property type="entry name" value="TransReg_Diox_bact_type"/>
</dbReference>
<evidence type="ECO:0000256" key="1">
    <source>
        <dbReference type="ARBA" id="ARBA00023015"/>
    </source>
</evidence>
<dbReference type="PROSITE" id="PS50943">
    <property type="entry name" value="HTH_CROC1"/>
    <property type="match status" value="1"/>
</dbReference>
<evidence type="ECO:0000313" key="5">
    <source>
        <dbReference type="EMBL" id="XBW08086.1"/>
    </source>
</evidence>
<dbReference type="KEGG" id="sapp:SAC06_00565"/>
<name>A0AAU7V8V6_9ACTO</name>
<keyword evidence="2" id="KW-0238">DNA-binding</keyword>
<dbReference type="SUPFAM" id="SSF47413">
    <property type="entry name" value="lambda repressor-like DNA-binding domains"/>
    <property type="match status" value="1"/>
</dbReference>
<dbReference type="Gene3D" id="1.10.260.40">
    <property type="entry name" value="lambda repressor-like DNA-binding domains"/>
    <property type="match status" value="1"/>
</dbReference>
<dbReference type="GO" id="GO:0005829">
    <property type="term" value="C:cytosol"/>
    <property type="evidence" value="ECO:0007669"/>
    <property type="project" value="TreeGrafter"/>
</dbReference>
<evidence type="ECO:0000256" key="2">
    <source>
        <dbReference type="ARBA" id="ARBA00023125"/>
    </source>
</evidence>
<dbReference type="PANTHER" id="PTHR46797">
    <property type="entry name" value="HTH-TYPE TRANSCRIPTIONAL REGULATOR"/>
    <property type="match status" value="1"/>
</dbReference>
<dbReference type="EMBL" id="CP138335">
    <property type="protein sequence ID" value="XBW08086.1"/>
    <property type="molecule type" value="Genomic_DNA"/>
</dbReference>
<feature type="domain" description="HTH cro/C1-type" evidence="4">
    <location>
        <begin position="14"/>
        <end position="69"/>
    </location>
</feature>
<dbReference type="PANTHER" id="PTHR46797:SF23">
    <property type="entry name" value="HTH-TYPE TRANSCRIPTIONAL REGULATOR SUTR"/>
    <property type="match status" value="1"/>
</dbReference>
<dbReference type="GO" id="GO:0003700">
    <property type="term" value="F:DNA-binding transcription factor activity"/>
    <property type="evidence" value="ECO:0007669"/>
    <property type="project" value="TreeGrafter"/>
</dbReference>
<keyword evidence="1" id="KW-0805">Transcription regulation</keyword>
<accession>A0AAU7V8V6</accession>
<evidence type="ECO:0000259" key="4">
    <source>
        <dbReference type="PROSITE" id="PS50943"/>
    </source>
</evidence>
<keyword evidence="3" id="KW-0804">Transcription</keyword>
<evidence type="ECO:0000256" key="3">
    <source>
        <dbReference type="ARBA" id="ARBA00023163"/>
    </source>
</evidence>
<reference evidence="5" key="1">
    <citation type="submission" date="2023-11" db="EMBL/GenBank/DDBJ databases">
        <title>Scrofimicrobium hongkongense sp. nov., isolated from a patient with peritonitis.</title>
        <authorList>
            <person name="Lao H.Y."/>
            <person name="Wong A.Y.P."/>
            <person name="Ng T.L."/>
            <person name="Wong R.Y.L."/>
            <person name="Yau M.C.Y."/>
            <person name="Lam J.Y.W."/>
            <person name="Siu G.K.H."/>
        </authorList>
    </citation>
    <scope>NUCLEOTIDE SEQUENCE</scope>
    <source>
        <strain evidence="5">R131</strain>
    </source>
</reference>